<accession>A0A4R4ZL44</accession>
<gene>
    <name evidence="2" type="ORF">E1263_19660</name>
</gene>
<dbReference type="Proteomes" id="UP000295124">
    <property type="component" value="Unassembled WGS sequence"/>
</dbReference>
<evidence type="ECO:0000256" key="1">
    <source>
        <dbReference type="SAM" id="MobiDB-lite"/>
    </source>
</evidence>
<keyword evidence="3" id="KW-1185">Reference proteome</keyword>
<comment type="caution">
    <text evidence="2">The sequence shown here is derived from an EMBL/GenBank/DDBJ whole genome shotgun (WGS) entry which is preliminary data.</text>
</comment>
<reference evidence="2 3" key="1">
    <citation type="submission" date="2019-03" db="EMBL/GenBank/DDBJ databases">
        <title>Draft genome sequences of novel Actinobacteria.</title>
        <authorList>
            <person name="Sahin N."/>
            <person name="Ay H."/>
            <person name="Saygin H."/>
        </authorList>
    </citation>
    <scope>NUCLEOTIDE SEQUENCE [LARGE SCALE GENOMIC DNA]</scope>
    <source>
        <strain evidence="2 3">JCM 13523</strain>
    </source>
</reference>
<organism evidence="2 3">
    <name type="scientific">Kribbella antibiotica</name>
    <dbReference type="NCBI Taxonomy" id="190195"/>
    <lineage>
        <taxon>Bacteria</taxon>
        <taxon>Bacillati</taxon>
        <taxon>Actinomycetota</taxon>
        <taxon>Actinomycetes</taxon>
        <taxon>Propionibacteriales</taxon>
        <taxon>Kribbellaceae</taxon>
        <taxon>Kribbella</taxon>
    </lineage>
</organism>
<dbReference type="OrthoDB" id="4936366at2"/>
<feature type="region of interest" description="Disordered" evidence="1">
    <location>
        <begin position="24"/>
        <end position="60"/>
    </location>
</feature>
<proteinExistence type="predicted"/>
<evidence type="ECO:0000313" key="3">
    <source>
        <dbReference type="Proteomes" id="UP000295124"/>
    </source>
</evidence>
<dbReference type="RefSeq" id="WP_132169392.1">
    <property type="nucleotide sequence ID" value="NZ_SMKX01000054.1"/>
</dbReference>
<protein>
    <submittedName>
        <fullName evidence="2">Uncharacterized protein</fullName>
    </submittedName>
</protein>
<dbReference type="EMBL" id="SMKX01000054">
    <property type="protein sequence ID" value="TDD58339.1"/>
    <property type="molecule type" value="Genomic_DNA"/>
</dbReference>
<dbReference type="AlphaFoldDB" id="A0A4R4ZL44"/>
<evidence type="ECO:0000313" key="2">
    <source>
        <dbReference type="EMBL" id="TDD58339.1"/>
    </source>
</evidence>
<sequence>MSLFADIRRRFDLRLPKSLNLAGSPARITPEASSPDLGSSGLPFGRRDPHGGQLHGGALHHGGTGTDHSAYLAIAEALQDGADVVPASDEVGRRLAADGVSLLEALDGLSALYRSIAGGEPAFAAVRALSSSWAEASLIYLHTLSCEDPLTGLSSLSHLRSRLGELYREAEFRGTSVPQTHALVVVEPLNPPGTSPFERELRLVDVAECLRIVFCGGDVLGRVGARRAAALVGRDPNLPEQVETVRALITQWRLDTDVPQLARVWIEGLPGSEVMAARVLDELARP</sequence>
<name>A0A4R4ZL44_9ACTN</name>